<dbReference type="AlphaFoldDB" id="A0A857FNY3"/>
<gene>
    <name evidence="1" type="ORF">FMA36_06635</name>
</gene>
<organism evidence="1 2">
    <name type="scientific">Komagataeibacter xylinus</name>
    <name type="common">Gluconacetobacter xylinus</name>
    <dbReference type="NCBI Taxonomy" id="28448"/>
    <lineage>
        <taxon>Bacteria</taxon>
        <taxon>Pseudomonadati</taxon>
        <taxon>Pseudomonadota</taxon>
        <taxon>Alphaproteobacteria</taxon>
        <taxon>Acetobacterales</taxon>
        <taxon>Acetobacteraceae</taxon>
        <taxon>Komagataeibacter</taxon>
    </lineage>
</organism>
<dbReference type="OrthoDB" id="5677277at2"/>
<reference evidence="1 2" key="1">
    <citation type="journal article" date="2020" name="Carbohydr. Polym.">
        <title>Characterization and optimization of production of bacterial cellulose from strain CGMCC 17276 based on whole-genome analysis.</title>
        <authorList>
            <person name="Lu T."/>
            <person name="Gao H."/>
            <person name="Liao B."/>
            <person name="Wu J."/>
            <person name="Zhang W."/>
            <person name="Huang J."/>
            <person name="Liu M."/>
            <person name="Huang J."/>
            <person name="Chang Z."/>
            <person name="Jin M."/>
            <person name="Yi Z."/>
            <person name="Jiang D."/>
        </authorList>
    </citation>
    <scope>NUCLEOTIDE SEQUENCE [LARGE SCALE GENOMIC DNA]</scope>
    <source>
        <strain evidence="1 2">CGMCC 17276</strain>
    </source>
</reference>
<evidence type="ECO:0000313" key="1">
    <source>
        <dbReference type="EMBL" id="QHC35219.1"/>
    </source>
</evidence>
<protein>
    <recommendedName>
        <fullName evidence="3">Carboxypeptidase regulatory-like domain-containing protein</fullName>
    </recommendedName>
</protein>
<dbReference type="SUPFAM" id="SSF117074">
    <property type="entry name" value="Hypothetical protein PA1324"/>
    <property type="match status" value="1"/>
</dbReference>
<name>A0A857FNY3_KOMXY</name>
<dbReference type="RefSeq" id="WP_159261688.1">
    <property type="nucleotide sequence ID" value="NZ_CP041348.1"/>
</dbReference>
<dbReference type="Proteomes" id="UP000464674">
    <property type="component" value="Chromosome"/>
</dbReference>
<evidence type="ECO:0000313" key="2">
    <source>
        <dbReference type="Proteomes" id="UP000464674"/>
    </source>
</evidence>
<proteinExistence type="predicted"/>
<sequence length="191" mass="21151">MSTVTSVLCRRLWLVLGLVPLASGLAGWRSASAKQVGLEPETLAWSQQAGSANIRGVGFSTFFKPDRPRSVRGHQVTTTCSGRDVQLIPQNTYTGKLVDRMFRHNRADDPRMVTVEVAQFIRHTTCDSEGQFAFPNVPAGAWYVVTTVGPVDKPGGVIVKDASTIDNHTTIVRAQWKWGWPPSWRHPPSLW</sequence>
<dbReference type="EMBL" id="CP041348">
    <property type="protein sequence ID" value="QHC35219.1"/>
    <property type="molecule type" value="Genomic_DNA"/>
</dbReference>
<evidence type="ECO:0008006" key="3">
    <source>
        <dbReference type="Google" id="ProtNLM"/>
    </source>
</evidence>
<accession>A0A857FNY3</accession>